<evidence type="ECO:0000313" key="2">
    <source>
        <dbReference type="Proteomes" id="UP001615550"/>
    </source>
</evidence>
<accession>A0ABW8D820</accession>
<protein>
    <recommendedName>
        <fullName evidence="3">Dot/Icm T4SS effector</fullName>
    </recommendedName>
</protein>
<name>A0ABW8D820_9GAMM</name>
<sequence length="546" mass="62269">MHLIVYFCGTGDTGYTFSRDHATYADELKENNTYTLVVNGCHHPEVCNDGTMPNLEAFTNRFIKTVFKKNERGELVLSKPNSTELAQLGVGIQEPRNLWVFDYATNEAVQIPPHQELTPSQQYMRTADSRYKAKPDNSFEDMDEAIESITFAGYSRGAVTCFNAARAKEQQFPDVDVPVRIVADQPVPGTAYALPGTNAARIADCSDLKQVKRVDLTIAAYTGVNALNGIVGKLKQLIHNIFFSQIIPKLPKEQCKLNLMVMPRANHWEGQLNGSQHLHMNLTQQLVDEKLLNPYVAVQKRRVVMDYYRLNKPLFPKAAEVQGTFGATVAEMYDNIDPSYLTALEPKEYQEFLYKWWQAQETKASYFSTQLTKELDAAIKDTPGTSLLDIFRKADTWLLMKEGLGSSRYEQVIKLREKVRAVLIKTVDMDEQLNDIHKEAVHSTRYFQQRWQRESSAASWFKTNDTVQLGKAFTEHANAREPSKENDEKLLAAIDKWLVVKMPIKGDLKSKSSRFDLVQGIRERLVAEIQQYPQHKLTDELMVNLR</sequence>
<dbReference type="RefSeq" id="WP_400187148.1">
    <property type="nucleotide sequence ID" value="NZ_JBGORX010000001.1"/>
</dbReference>
<proteinExistence type="predicted"/>
<dbReference type="EMBL" id="JBGORX010000001">
    <property type="protein sequence ID" value="MFJ1268337.1"/>
    <property type="molecule type" value="Genomic_DNA"/>
</dbReference>
<reference evidence="1 2" key="1">
    <citation type="submission" date="2024-08" db="EMBL/GenBank/DDBJ databases">
        <title>Draft Genome Sequence of Legionella lytica strain DSB2004, Isolated From a Fire Sprinkler System.</title>
        <authorList>
            <person name="Everhart A.D."/>
            <person name="Kidane D.T."/>
            <person name="Farone A.L."/>
            <person name="Farone M.B."/>
        </authorList>
    </citation>
    <scope>NUCLEOTIDE SEQUENCE [LARGE SCALE GENOMIC DNA]</scope>
    <source>
        <strain evidence="1 2">DSB2004</strain>
    </source>
</reference>
<comment type="caution">
    <text evidence="1">The sequence shown here is derived from an EMBL/GenBank/DDBJ whole genome shotgun (WGS) entry which is preliminary data.</text>
</comment>
<organism evidence="1 2">
    <name type="scientific">Legionella lytica</name>
    <dbReference type="NCBI Taxonomy" id="96232"/>
    <lineage>
        <taxon>Bacteria</taxon>
        <taxon>Pseudomonadati</taxon>
        <taxon>Pseudomonadota</taxon>
        <taxon>Gammaproteobacteria</taxon>
        <taxon>Legionellales</taxon>
        <taxon>Legionellaceae</taxon>
        <taxon>Legionella</taxon>
    </lineage>
</organism>
<dbReference type="Proteomes" id="UP001615550">
    <property type="component" value="Unassembled WGS sequence"/>
</dbReference>
<evidence type="ECO:0000313" key="1">
    <source>
        <dbReference type="EMBL" id="MFJ1268337.1"/>
    </source>
</evidence>
<gene>
    <name evidence="1" type="ORF">ACD661_07195</name>
</gene>
<evidence type="ECO:0008006" key="3">
    <source>
        <dbReference type="Google" id="ProtNLM"/>
    </source>
</evidence>
<keyword evidence="2" id="KW-1185">Reference proteome</keyword>